<evidence type="ECO:0000313" key="3">
    <source>
        <dbReference type="Proteomes" id="UP000031443"/>
    </source>
</evidence>
<organism evidence="2 3">
    <name type="scientific">Chelonia mydas</name>
    <name type="common">Green sea-turtle</name>
    <name type="synonym">Chelonia agassizi</name>
    <dbReference type="NCBI Taxonomy" id="8469"/>
    <lineage>
        <taxon>Eukaryota</taxon>
        <taxon>Metazoa</taxon>
        <taxon>Chordata</taxon>
        <taxon>Craniata</taxon>
        <taxon>Vertebrata</taxon>
        <taxon>Euteleostomi</taxon>
        <taxon>Archelosauria</taxon>
        <taxon>Testudinata</taxon>
        <taxon>Testudines</taxon>
        <taxon>Cryptodira</taxon>
        <taxon>Durocryptodira</taxon>
        <taxon>Americhelydia</taxon>
        <taxon>Chelonioidea</taxon>
        <taxon>Cheloniidae</taxon>
        <taxon>Chelonia</taxon>
    </lineage>
</organism>
<accession>M7BKK2</accession>
<sequence>MGGWGVLSTHYFFPMGAYALFDKKEKGECSEAVWFPAAPETDESLRTPEWVEPGSSEPPAVGQALPWRDKGRTSGLTVEAAGLAREWESPVACGRPEDWPDLPSASYPEESPSLSRASYHKELPSLPLASYPEEPMVLDPPEDTTLTQVPQEVGSLEVARGAADPSLAAALPEPNVSVLQPGSPPTLTARTHVSVLRPGSPLTQQRVFCRC</sequence>
<dbReference type="AlphaFoldDB" id="M7BKK2"/>
<gene>
    <name evidence="2" type="ORF">UY3_04395</name>
</gene>
<keyword evidence="3" id="KW-1185">Reference proteome</keyword>
<name>M7BKK2_CHEMY</name>
<dbReference type="Proteomes" id="UP000031443">
    <property type="component" value="Unassembled WGS sequence"/>
</dbReference>
<protein>
    <submittedName>
        <fullName evidence="2">Uncharacterized protein</fullName>
    </submittedName>
</protein>
<feature type="region of interest" description="Disordered" evidence="1">
    <location>
        <begin position="89"/>
        <end position="118"/>
    </location>
</feature>
<feature type="region of interest" description="Disordered" evidence="1">
    <location>
        <begin position="41"/>
        <end position="68"/>
    </location>
</feature>
<evidence type="ECO:0000313" key="2">
    <source>
        <dbReference type="EMBL" id="EMP38406.1"/>
    </source>
</evidence>
<proteinExistence type="predicted"/>
<reference evidence="3" key="1">
    <citation type="journal article" date="2013" name="Nat. Genet.">
        <title>The draft genomes of soft-shell turtle and green sea turtle yield insights into the development and evolution of the turtle-specific body plan.</title>
        <authorList>
            <person name="Wang Z."/>
            <person name="Pascual-Anaya J."/>
            <person name="Zadissa A."/>
            <person name="Li W."/>
            <person name="Niimura Y."/>
            <person name="Huang Z."/>
            <person name="Li C."/>
            <person name="White S."/>
            <person name="Xiong Z."/>
            <person name="Fang D."/>
            <person name="Wang B."/>
            <person name="Ming Y."/>
            <person name="Chen Y."/>
            <person name="Zheng Y."/>
            <person name="Kuraku S."/>
            <person name="Pignatelli M."/>
            <person name="Herrero J."/>
            <person name="Beal K."/>
            <person name="Nozawa M."/>
            <person name="Li Q."/>
            <person name="Wang J."/>
            <person name="Zhang H."/>
            <person name="Yu L."/>
            <person name="Shigenobu S."/>
            <person name="Wang J."/>
            <person name="Liu J."/>
            <person name="Flicek P."/>
            <person name="Searle S."/>
            <person name="Wang J."/>
            <person name="Kuratani S."/>
            <person name="Yin Y."/>
            <person name="Aken B."/>
            <person name="Zhang G."/>
            <person name="Irie N."/>
        </authorList>
    </citation>
    <scope>NUCLEOTIDE SEQUENCE [LARGE SCALE GENOMIC DNA]</scope>
</reference>
<dbReference type="EMBL" id="KB519805">
    <property type="protein sequence ID" value="EMP38406.1"/>
    <property type="molecule type" value="Genomic_DNA"/>
</dbReference>
<evidence type="ECO:0000256" key="1">
    <source>
        <dbReference type="SAM" id="MobiDB-lite"/>
    </source>
</evidence>